<evidence type="ECO:0000259" key="2">
    <source>
        <dbReference type="PROSITE" id="PS52045"/>
    </source>
</evidence>
<keyword evidence="4" id="KW-1185">Reference proteome</keyword>
<evidence type="ECO:0000313" key="4">
    <source>
        <dbReference type="Proteomes" id="UP000186955"/>
    </source>
</evidence>
<evidence type="ECO:0000256" key="1">
    <source>
        <dbReference type="SAM" id="MobiDB-lite"/>
    </source>
</evidence>
<proteinExistence type="predicted"/>
<feature type="domain" description="Neprosin PEP catalytic" evidence="2">
    <location>
        <begin position="83"/>
        <end position="355"/>
    </location>
</feature>
<dbReference type="EMBL" id="MNBE01000615">
    <property type="protein sequence ID" value="OKP03804.1"/>
    <property type="molecule type" value="Genomic_DNA"/>
</dbReference>
<feature type="compositionally biased region" description="Polar residues" evidence="1">
    <location>
        <begin position="1"/>
        <end position="21"/>
    </location>
</feature>
<dbReference type="Proteomes" id="UP000186955">
    <property type="component" value="Unassembled WGS sequence"/>
</dbReference>
<dbReference type="AlphaFoldDB" id="A0A1Q5TUA9"/>
<gene>
    <name evidence="3" type="ORF">PENSUB_6813</name>
</gene>
<comment type="caution">
    <text evidence="3">The sequence shown here is derived from an EMBL/GenBank/DDBJ whole genome shotgun (WGS) entry which is preliminary data.</text>
</comment>
<dbReference type="Pfam" id="PF03080">
    <property type="entry name" value="Neprosin"/>
    <property type="match status" value="1"/>
</dbReference>
<name>A0A1Q5TUA9_9EURO</name>
<organism evidence="3 4">
    <name type="scientific">Penicillium subrubescens</name>
    <dbReference type="NCBI Taxonomy" id="1316194"/>
    <lineage>
        <taxon>Eukaryota</taxon>
        <taxon>Fungi</taxon>
        <taxon>Dikarya</taxon>
        <taxon>Ascomycota</taxon>
        <taxon>Pezizomycotina</taxon>
        <taxon>Eurotiomycetes</taxon>
        <taxon>Eurotiomycetidae</taxon>
        <taxon>Eurotiales</taxon>
        <taxon>Aspergillaceae</taxon>
        <taxon>Penicillium</taxon>
    </lineage>
</organism>
<sequence length="371" mass="40956">MSATNSQSGINTDPEAGSQSRNRIETAQYFVGKTASLNILKTSVQPDGQIIDWIPIESQGEIASPPPLPAFPFHPSPNTKVTSEPDCQQATGPLFSLEMEGAEKGPGGTVPILRQDLKLLSNKPTLTQRLSETAPSTKGKRKLQSMATLTIEVGWIIYPAQVAHPHSFTFFNTNGYTQISDNKGGWNTEVKCWVQYDNTISPGATIGPLCADGGLQTIIPIKVPLHEGNWRVYVIDRWIRYYPASLFRTDVADPAQTLAQGSDQVSWYGAVYQTDETLTSTNMGSGEWPWTRFTHSAFIKNITWIDADSILHDYDGTQHSIVSDEEGYTMETHYKSGFDWWQSYMWIGGPGAGGKIGAESERTKDTEVELL</sequence>
<dbReference type="InterPro" id="IPR053168">
    <property type="entry name" value="Glutamic_endopeptidase"/>
</dbReference>
<dbReference type="OrthoDB" id="1858978at2759"/>
<dbReference type="PANTHER" id="PTHR31589">
    <property type="entry name" value="PROTEIN, PUTATIVE (DUF239)-RELATED-RELATED"/>
    <property type="match status" value="1"/>
</dbReference>
<dbReference type="PROSITE" id="PS52045">
    <property type="entry name" value="NEPROSIN_PEP_CD"/>
    <property type="match status" value="1"/>
</dbReference>
<protein>
    <recommendedName>
        <fullName evidence="2">Neprosin PEP catalytic domain-containing protein</fullName>
    </recommendedName>
</protein>
<accession>A0A1Q5TUA9</accession>
<reference evidence="3 4" key="1">
    <citation type="submission" date="2016-10" db="EMBL/GenBank/DDBJ databases">
        <title>Genome sequence of the ascomycete fungus Penicillium subrubescens.</title>
        <authorList>
            <person name="De Vries R.P."/>
            <person name="Peng M."/>
            <person name="Dilokpimol A."/>
            <person name="Hilden K."/>
            <person name="Makela M.R."/>
            <person name="Grigoriev I."/>
            <person name="Riley R."/>
            <person name="Granchi Z."/>
        </authorList>
    </citation>
    <scope>NUCLEOTIDE SEQUENCE [LARGE SCALE GENOMIC DNA]</scope>
    <source>
        <strain evidence="3 4">CBS 132785</strain>
    </source>
</reference>
<dbReference type="PANTHER" id="PTHR31589:SF110">
    <property type="entry name" value="PROTEIN, PUTATIVE (DUF239)-RELATED"/>
    <property type="match status" value="1"/>
</dbReference>
<evidence type="ECO:0000313" key="3">
    <source>
        <dbReference type="EMBL" id="OKP03804.1"/>
    </source>
</evidence>
<dbReference type="InterPro" id="IPR004314">
    <property type="entry name" value="Neprosin"/>
</dbReference>
<dbReference type="STRING" id="1316194.A0A1Q5TUA9"/>
<feature type="region of interest" description="Disordered" evidence="1">
    <location>
        <begin position="1"/>
        <end position="22"/>
    </location>
</feature>